<feature type="transmembrane region" description="Helical" evidence="1">
    <location>
        <begin position="207"/>
        <end position="230"/>
    </location>
</feature>
<evidence type="ECO:0000259" key="2">
    <source>
        <dbReference type="Pfam" id="PF04235"/>
    </source>
</evidence>
<reference evidence="3" key="1">
    <citation type="submission" date="2021-03" db="EMBL/GenBank/DDBJ databases">
        <title>Antimicrobial resistance genes in bacteria isolated from Japanese honey, and their potential for conferring macrolide and lincosamide resistance in the American foulbrood pathogen Paenibacillus larvae.</title>
        <authorList>
            <person name="Okamoto M."/>
            <person name="Kumagai M."/>
            <person name="Kanamori H."/>
            <person name="Takamatsu D."/>
        </authorList>
    </citation>
    <scope>NUCLEOTIDE SEQUENCE</scope>
    <source>
        <strain evidence="3">J27TS8</strain>
    </source>
</reference>
<dbReference type="PANTHER" id="PTHR30590:SF2">
    <property type="entry name" value="INNER MEMBRANE PROTEIN"/>
    <property type="match status" value="1"/>
</dbReference>
<name>A0A919WIZ6_9BACI</name>
<proteinExistence type="predicted"/>
<feature type="transmembrane region" description="Helical" evidence="1">
    <location>
        <begin position="117"/>
        <end position="133"/>
    </location>
</feature>
<sequence>MNTSKTNRIISLDMMRGFSIFGIFLVNMLSFHSPMLYLNPATWWEAPFDRGSYVLIDIFAQGSFYPLFSLLFGYGLVLLYERTAGRGNAFAPIAFRRLGVLLVFGMIHAFFIWHGDILINYAVFGFLLLLFIRGSGVGMTITGGLMWFIPQLIFSLLLLISAFLMPELESTIYQVEKVKHSIEVYQGGSLAEIFSQRWNDWYMVNNFGNGIIMLFSIFPFFLIGGGAAKLRWMERVAELRRPLMISFFLFFLLGLFLKLCPYIFQGGLAFEYIQDSLGGPLLAVSYAIVIALAADTIRGRKLLSFLAPVGQMSLSNYLLQSVISTTIFYSYGFGLYNQISVFSGSLLVCVIFALQVIFSSYWMKTHQFGPMEWVWRSATYKKWQRWKK</sequence>
<evidence type="ECO:0000313" key="3">
    <source>
        <dbReference type="EMBL" id="GIN62908.1"/>
    </source>
</evidence>
<feature type="transmembrane region" description="Helical" evidence="1">
    <location>
        <begin position="20"/>
        <end position="38"/>
    </location>
</feature>
<keyword evidence="1" id="KW-0812">Transmembrane</keyword>
<dbReference type="PANTHER" id="PTHR30590">
    <property type="entry name" value="INNER MEMBRANE PROTEIN"/>
    <property type="match status" value="1"/>
</dbReference>
<accession>A0A919WIZ6</accession>
<dbReference type="InterPro" id="IPR052529">
    <property type="entry name" value="Bact_Transport_Assoc"/>
</dbReference>
<evidence type="ECO:0000256" key="1">
    <source>
        <dbReference type="SAM" id="Phobius"/>
    </source>
</evidence>
<feature type="transmembrane region" description="Helical" evidence="1">
    <location>
        <begin position="58"/>
        <end position="81"/>
    </location>
</feature>
<dbReference type="InterPro" id="IPR007349">
    <property type="entry name" value="DUF418"/>
</dbReference>
<feature type="transmembrane region" description="Helical" evidence="1">
    <location>
        <begin position="314"/>
        <end position="333"/>
    </location>
</feature>
<comment type="caution">
    <text evidence="3">The sequence shown here is derived from an EMBL/GenBank/DDBJ whole genome shotgun (WGS) entry which is preliminary data.</text>
</comment>
<dbReference type="Pfam" id="PF04235">
    <property type="entry name" value="DUF418"/>
    <property type="match status" value="1"/>
</dbReference>
<dbReference type="AlphaFoldDB" id="A0A919WIZ6"/>
<protein>
    <recommendedName>
        <fullName evidence="2">DUF418 domain-containing protein</fullName>
    </recommendedName>
</protein>
<feature type="transmembrane region" description="Helical" evidence="1">
    <location>
        <begin position="339"/>
        <end position="362"/>
    </location>
</feature>
<feature type="transmembrane region" description="Helical" evidence="1">
    <location>
        <begin position="93"/>
        <end position="111"/>
    </location>
</feature>
<keyword evidence="1" id="KW-1133">Transmembrane helix</keyword>
<evidence type="ECO:0000313" key="4">
    <source>
        <dbReference type="Proteomes" id="UP000682111"/>
    </source>
</evidence>
<keyword evidence="4" id="KW-1185">Reference proteome</keyword>
<feature type="transmembrane region" description="Helical" evidence="1">
    <location>
        <begin position="242"/>
        <end position="264"/>
    </location>
</feature>
<dbReference type="EMBL" id="BORC01000004">
    <property type="protein sequence ID" value="GIN62908.1"/>
    <property type="molecule type" value="Genomic_DNA"/>
</dbReference>
<dbReference type="Proteomes" id="UP000682111">
    <property type="component" value="Unassembled WGS sequence"/>
</dbReference>
<keyword evidence="1" id="KW-0472">Membrane</keyword>
<gene>
    <name evidence="3" type="primary">yxaH</name>
    <name evidence="3" type="ORF">J27TS8_29010</name>
</gene>
<feature type="domain" description="DUF418" evidence="2">
    <location>
        <begin position="228"/>
        <end position="382"/>
    </location>
</feature>
<feature type="transmembrane region" description="Helical" evidence="1">
    <location>
        <begin position="145"/>
        <end position="165"/>
    </location>
</feature>
<organism evidence="3 4">
    <name type="scientific">Robertmurraya siralis</name>
    <dbReference type="NCBI Taxonomy" id="77777"/>
    <lineage>
        <taxon>Bacteria</taxon>
        <taxon>Bacillati</taxon>
        <taxon>Bacillota</taxon>
        <taxon>Bacilli</taxon>
        <taxon>Bacillales</taxon>
        <taxon>Bacillaceae</taxon>
        <taxon>Robertmurraya</taxon>
    </lineage>
</organism>
<feature type="transmembrane region" description="Helical" evidence="1">
    <location>
        <begin position="276"/>
        <end position="294"/>
    </location>
</feature>